<evidence type="ECO:0000313" key="9">
    <source>
        <dbReference type="EMBL" id="CAL1531932.1"/>
    </source>
</evidence>
<dbReference type="InterPro" id="IPR000172">
    <property type="entry name" value="GMC_OxRdtase_N"/>
</dbReference>
<dbReference type="PANTHER" id="PTHR11552">
    <property type="entry name" value="GLUCOSE-METHANOL-CHOLINE GMC OXIDOREDUCTASE"/>
    <property type="match status" value="1"/>
</dbReference>
<comment type="caution">
    <text evidence="9">The sequence shown here is derived from an EMBL/GenBank/DDBJ whole genome shotgun (WGS) entry which is preliminary data.</text>
</comment>
<evidence type="ECO:0000256" key="5">
    <source>
        <dbReference type="PIRSR" id="PIRSR000137-2"/>
    </source>
</evidence>
<dbReference type="PANTHER" id="PTHR11552:SF147">
    <property type="entry name" value="CHOLINE DEHYDROGENASE, MITOCHONDRIAL"/>
    <property type="match status" value="1"/>
</dbReference>
<evidence type="ECO:0000256" key="4">
    <source>
        <dbReference type="ARBA" id="ARBA00022827"/>
    </source>
</evidence>
<proteinExistence type="inferred from homology"/>
<keyword evidence="4 5" id="KW-0274">FAD</keyword>
<feature type="binding site" evidence="5">
    <location>
        <position position="124"/>
    </location>
    <ligand>
        <name>FAD</name>
        <dbReference type="ChEBI" id="CHEBI:57692"/>
    </ligand>
</feature>
<feature type="domain" description="Glucose-methanol-choline oxidoreductase N-terminal" evidence="7">
    <location>
        <begin position="122"/>
        <end position="145"/>
    </location>
</feature>
<dbReference type="AlphaFoldDB" id="A0AAV2HDF1"/>
<evidence type="ECO:0000256" key="6">
    <source>
        <dbReference type="RuleBase" id="RU003968"/>
    </source>
</evidence>
<evidence type="ECO:0000313" key="10">
    <source>
        <dbReference type="Proteomes" id="UP001497497"/>
    </source>
</evidence>
<reference evidence="9 10" key="1">
    <citation type="submission" date="2024-04" db="EMBL/GenBank/DDBJ databases">
        <authorList>
            <consortium name="Genoscope - CEA"/>
            <person name="William W."/>
        </authorList>
    </citation>
    <scope>NUCLEOTIDE SEQUENCE [LARGE SCALE GENOMIC DNA]</scope>
</reference>
<dbReference type="PIRSF" id="PIRSF000137">
    <property type="entry name" value="Alcohol_oxidase"/>
    <property type="match status" value="1"/>
</dbReference>
<keyword evidence="3 6" id="KW-0285">Flavoprotein</keyword>
<evidence type="ECO:0000256" key="1">
    <source>
        <dbReference type="ARBA" id="ARBA00001974"/>
    </source>
</evidence>
<comment type="similarity">
    <text evidence="2 6">Belongs to the GMC oxidoreductase family.</text>
</comment>
<evidence type="ECO:0000256" key="2">
    <source>
        <dbReference type="ARBA" id="ARBA00010790"/>
    </source>
</evidence>
<dbReference type="InterPro" id="IPR012132">
    <property type="entry name" value="GMC_OxRdtase"/>
</dbReference>
<dbReference type="SUPFAM" id="SSF51905">
    <property type="entry name" value="FAD/NAD(P)-binding domain"/>
    <property type="match status" value="1"/>
</dbReference>
<keyword evidence="10" id="KW-1185">Reference proteome</keyword>
<dbReference type="Proteomes" id="UP001497497">
    <property type="component" value="Unassembled WGS sequence"/>
</dbReference>
<organism evidence="9 10">
    <name type="scientific">Lymnaea stagnalis</name>
    <name type="common">Great pond snail</name>
    <name type="synonym">Helix stagnalis</name>
    <dbReference type="NCBI Taxonomy" id="6523"/>
    <lineage>
        <taxon>Eukaryota</taxon>
        <taxon>Metazoa</taxon>
        <taxon>Spiralia</taxon>
        <taxon>Lophotrochozoa</taxon>
        <taxon>Mollusca</taxon>
        <taxon>Gastropoda</taxon>
        <taxon>Heterobranchia</taxon>
        <taxon>Euthyneura</taxon>
        <taxon>Panpulmonata</taxon>
        <taxon>Hygrophila</taxon>
        <taxon>Lymnaeoidea</taxon>
        <taxon>Lymnaeidae</taxon>
        <taxon>Lymnaea</taxon>
    </lineage>
</organism>
<dbReference type="Pfam" id="PF05199">
    <property type="entry name" value="GMC_oxred_C"/>
    <property type="match status" value="1"/>
</dbReference>
<protein>
    <recommendedName>
        <fullName evidence="7 8">Glucose-methanol-choline oxidoreductase N-terminal domain-containing protein</fullName>
    </recommendedName>
</protein>
<dbReference type="GO" id="GO:0016614">
    <property type="term" value="F:oxidoreductase activity, acting on CH-OH group of donors"/>
    <property type="evidence" value="ECO:0007669"/>
    <property type="project" value="InterPro"/>
</dbReference>
<dbReference type="PROSITE" id="PS00624">
    <property type="entry name" value="GMC_OXRED_2"/>
    <property type="match status" value="1"/>
</dbReference>
<dbReference type="InterPro" id="IPR036188">
    <property type="entry name" value="FAD/NAD-bd_sf"/>
</dbReference>
<dbReference type="Gene3D" id="3.30.560.10">
    <property type="entry name" value="Glucose Oxidase, domain 3"/>
    <property type="match status" value="1"/>
</dbReference>
<evidence type="ECO:0000259" key="7">
    <source>
        <dbReference type="PROSITE" id="PS00623"/>
    </source>
</evidence>
<accession>A0AAV2HDF1</accession>
<dbReference type="Gene3D" id="3.50.50.60">
    <property type="entry name" value="FAD/NAD(P)-binding domain"/>
    <property type="match status" value="1"/>
</dbReference>
<dbReference type="SUPFAM" id="SSF54373">
    <property type="entry name" value="FAD-linked reductases, C-terminal domain"/>
    <property type="match status" value="1"/>
</dbReference>
<evidence type="ECO:0000256" key="3">
    <source>
        <dbReference type="ARBA" id="ARBA00022630"/>
    </source>
</evidence>
<gene>
    <name evidence="9" type="ORF">GSLYS_00006011001</name>
</gene>
<sequence>MRMLWTVNIIFIIAFAYFVKHIFFDNLLASPFLVSEPNATYDYIVVGAGSAGCVLASRLSEDPSVTVLLLEAGESDWGNESIEIPGLASLNLRSSIDWQYFTEPQDNVMHGFKDGRSYWPRGKVLGGSSSINAMMFVRGSRHDYDRWAKYTGAPGWNYQHVLPYFKKSETVMVSGLTESDYRGDDGPMIIHESKPHPIVGKIIEAAKSLGYPYNRDYNGKTQEGIAHTQVNSNHAQRWSTSRGYLYPAFHRPNVHVSIQSHVSQVIIKGKTAEGVHVIKNGRKFIVNARKEVILSAGTIGSSQILMLSGVGPKKHLENLKIPVVADLPVGANLQDHVLFELAVKIKEPLSVTTAELTSLWGYLKYKLFGSGPLTNAVLAESLAFRSTTKESKELAWPDLQIVFMSMLPSNRLREIFNYLEEIKAEMSDNVNSDHGFGCLPILLRPESRGVITLRSNDPFDYPVIRANYLDRQEDIELLIRGINECKKIVSSKAMSEIGAEFAEKTAPGPCSEHRYDSHEHWQCLLKLRPVTVYHPVGTCKMGPLGDSTAVVGPDLKVQGINGLRVVDASIMPWIVSGNTNAATIMIAEKASDMIAGKPMLEPLTL</sequence>
<dbReference type="PROSITE" id="PS00623">
    <property type="entry name" value="GMC_OXRED_1"/>
    <property type="match status" value="1"/>
</dbReference>
<feature type="domain" description="Glucose-methanol-choline oxidoreductase N-terminal" evidence="8">
    <location>
        <begin position="297"/>
        <end position="311"/>
    </location>
</feature>
<evidence type="ECO:0000259" key="8">
    <source>
        <dbReference type="PROSITE" id="PS00624"/>
    </source>
</evidence>
<comment type="cofactor">
    <cofactor evidence="1 5">
        <name>FAD</name>
        <dbReference type="ChEBI" id="CHEBI:57692"/>
    </cofactor>
</comment>
<name>A0AAV2HDF1_LYMST</name>
<dbReference type="InterPro" id="IPR007867">
    <property type="entry name" value="GMC_OxRtase_C"/>
</dbReference>
<dbReference type="GO" id="GO:0050660">
    <property type="term" value="F:flavin adenine dinucleotide binding"/>
    <property type="evidence" value="ECO:0007669"/>
    <property type="project" value="InterPro"/>
</dbReference>
<dbReference type="Pfam" id="PF00732">
    <property type="entry name" value="GMC_oxred_N"/>
    <property type="match status" value="1"/>
</dbReference>
<dbReference type="EMBL" id="CAXITT010000101">
    <property type="protein sequence ID" value="CAL1531932.1"/>
    <property type="molecule type" value="Genomic_DNA"/>
</dbReference>
<feature type="binding site" evidence="5">
    <location>
        <position position="262"/>
    </location>
    <ligand>
        <name>FAD</name>
        <dbReference type="ChEBI" id="CHEBI:57692"/>
    </ligand>
</feature>